<dbReference type="OrthoDB" id="7876626at2"/>
<dbReference type="AlphaFoldDB" id="A0A0M7APE7"/>
<evidence type="ECO:0000256" key="1">
    <source>
        <dbReference type="SAM" id="SignalP"/>
    </source>
</evidence>
<keyword evidence="1" id="KW-0732">Signal</keyword>
<dbReference type="PROSITE" id="PS51257">
    <property type="entry name" value="PROKAR_LIPOPROTEIN"/>
    <property type="match status" value="1"/>
</dbReference>
<protein>
    <recommendedName>
        <fullName evidence="4">Lipoprotein</fullName>
    </recommendedName>
</protein>
<proteinExistence type="predicted"/>
<dbReference type="STRING" id="311410.LA5095_03688"/>
<dbReference type="Proteomes" id="UP000049983">
    <property type="component" value="Unassembled WGS sequence"/>
</dbReference>
<feature type="signal peptide" evidence="1">
    <location>
        <begin position="1"/>
        <end position="25"/>
    </location>
</feature>
<reference evidence="3" key="1">
    <citation type="submission" date="2015-07" db="EMBL/GenBank/DDBJ databases">
        <authorList>
            <person name="Rodrigo-Torres Lidia"/>
            <person name="Arahal R.David."/>
        </authorList>
    </citation>
    <scope>NUCLEOTIDE SEQUENCE [LARGE SCALE GENOMIC DNA]</scope>
    <source>
        <strain evidence="3">CECT 5096</strain>
    </source>
</reference>
<name>A0A0M7APE7_9HYPH</name>
<dbReference type="EMBL" id="CXWC01000013">
    <property type="protein sequence ID" value="CTQ77008.1"/>
    <property type="molecule type" value="Genomic_DNA"/>
</dbReference>
<dbReference type="RefSeq" id="WP_029060980.1">
    <property type="nucleotide sequence ID" value="NZ_CXWA01000004.1"/>
</dbReference>
<evidence type="ECO:0000313" key="2">
    <source>
        <dbReference type="EMBL" id="CTQ77008.1"/>
    </source>
</evidence>
<accession>A0A0M7APE7</accession>
<dbReference type="GeneID" id="97672240"/>
<evidence type="ECO:0008006" key="4">
    <source>
        <dbReference type="Google" id="ProtNLM"/>
    </source>
</evidence>
<organism evidence="2 3">
    <name type="scientific">Roseibium album</name>
    <dbReference type="NCBI Taxonomy" id="311410"/>
    <lineage>
        <taxon>Bacteria</taxon>
        <taxon>Pseudomonadati</taxon>
        <taxon>Pseudomonadota</taxon>
        <taxon>Alphaproteobacteria</taxon>
        <taxon>Hyphomicrobiales</taxon>
        <taxon>Stappiaceae</taxon>
        <taxon>Roseibium</taxon>
    </lineage>
</organism>
<gene>
    <name evidence="2" type="ORF">LA5096_04970</name>
</gene>
<evidence type="ECO:0000313" key="3">
    <source>
        <dbReference type="Proteomes" id="UP000049983"/>
    </source>
</evidence>
<sequence length="152" mass="16361">MIKSSAALIVLLVFLTGCVSSSVNRPDVSVDEEVARLKQLGFRQVTRRSDGTRILRYSGRMTRAVECRQGSGSFAPIPSRRRAANGQSETISLDAYLKLSPGADGVLSNHERDGIYIVTIKTRGGGASSLRGIKFGPRGQDTFRSGLTCRAA</sequence>
<keyword evidence="3" id="KW-1185">Reference proteome</keyword>
<feature type="chain" id="PRO_5009788073" description="Lipoprotein" evidence="1">
    <location>
        <begin position="26"/>
        <end position="152"/>
    </location>
</feature>